<dbReference type="EMBL" id="BMAT01009514">
    <property type="protein sequence ID" value="GFS07841.1"/>
    <property type="molecule type" value="Genomic_DNA"/>
</dbReference>
<accession>A0AAV4IGU1</accession>
<reference evidence="1 2" key="1">
    <citation type="journal article" date="2021" name="Elife">
        <title>Chloroplast acquisition without the gene transfer in kleptoplastic sea slugs, Plakobranchus ocellatus.</title>
        <authorList>
            <person name="Maeda T."/>
            <person name="Takahashi S."/>
            <person name="Yoshida T."/>
            <person name="Shimamura S."/>
            <person name="Takaki Y."/>
            <person name="Nagai Y."/>
            <person name="Toyoda A."/>
            <person name="Suzuki Y."/>
            <person name="Arimoto A."/>
            <person name="Ishii H."/>
            <person name="Satoh N."/>
            <person name="Nishiyama T."/>
            <person name="Hasebe M."/>
            <person name="Maruyama T."/>
            <person name="Minagawa J."/>
            <person name="Obokata J."/>
            <person name="Shigenobu S."/>
        </authorList>
    </citation>
    <scope>NUCLEOTIDE SEQUENCE [LARGE SCALE GENOMIC DNA]</scope>
</reference>
<protein>
    <submittedName>
        <fullName evidence="1">Uncharacterized protein</fullName>
    </submittedName>
</protein>
<dbReference type="Proteomes" id="UP000762676">
    <property type="component" value="Unassembled WGS sequence"/>
</dbReference>
<evidence type="ECO:0000313" key="1">
    <source>
        <dbReference type="EMBL" id="GFS07841.1"/>
    </source>
</evidence>
<organism evidence="1 2">
    <name type="scientific">Elysia marginata</name>
    <dbReference type="NCBI Taxonomy" id="1093978"/>
    <lineage>
        <taxon>Eukaryota</taxon>
        <taxon>Metazoa</taxon>
        <taxon>Spiralia</taxon>
        <taxon>Lophotrochozoa</taxon>
        <taxon>Mollusca</taxon>
        <taxon>Gastropoda</taxon>
        <taxon>Heterobranchia</taxon>
        <taxon>Euthyneura</taxon>
        <taxon>Panpulmonata</taxon>
        <taxon>Sacoglossa</taxon>
        <taxon>Placobranchoidea</taxon>
        <taxon>Plakobranchidae</taxon>
        <taxon>Elysia</taxon>
    </lineage>
</organism>
<dbReference type="AlphaFoldDB" id="A0AAV4IGU1"/>
<sequence length="83" mass="9373">MTIKRPDNGGINGRPNWTKWTRDNNKMDMRASREWSTTEKLMSEWSSAGPVCTALFLASGQCSALRGLHGNFCYLVSRLVVKH</sequence>
<evidence type="ECO:0000313" key="2">
    <source>
        <dbReference type="Proteomes" id="UP000762676"/>
    </source>
</evidence>
<name>A0AAV4IGU1_9GAST</name>
<keyword evidence="2" id="KW-1185">Reference proteome</keyword>
<comment type="caution">
    <text evidence="1">The sequence shown here is derived from an EMBL/GenBank/DDBJ whole genome shotgun (WGS) entry which is preliminary data.</text>
</comment>
<gene>
    <name evidence="1" type="ORF">ElyMa_004741900</name>
</gene>
<proteinExistence type="predicted"/>